<name>A0A966L4T1_MICAE</name>
<gene>
    <name evidence="1" type="ORF">GPJ16_09365</name>
</gene>
<dbReference type="InterPro" id="IPR013424">
    <property type="entry name" value="Ice-binding_C"/>
</dbReference>
<evidence type="ECO:0000313" key="1">
    <source>
        <dbReference type="EMBL" id="NCS57140.1"/>
    </source>
</evidence>
<accession>A0A966L4T1</accession>
<dbReference type="Proteomes" id="UP000799330">
    <property type="component" value="Unassembled WGS sequence"/>
</dbReference>
<evidence type="ECO:0000313" key="2">
    <source>
        <dbReference type="Proteomes" id="UP000799330"/>
    </source>
</evidence>
<dbReference type="EMBL" id="JAADAI010000100">
    <property type="protein sequence ID" value="NCS57140.1"/>
    <property type="molecule type" value="Genomic_DNA"/>
</dbReference>
<dbReference type="AlphaFoldDB" id="A0A966L4T1"/>
<reference evidence="1" key="1">
    <citation type="journal article" date="2019" name="Mol. Ecol.">
        <title>Genome evolution and host-microbiome shifts correspond with intraspecific niche divergence within harmful algal bloom-forming Microcystis aeruginosa.</title>
        <authorList>
            <person name="Jackrel S.L."/>
            <person name="White J.D."/>
            <person name="Evans J.T."/>
            <person name="Buffin K."/>
            <person name="Hayden K."/>
            <person name="Sarnelle O."/>
            <person name="Denef V.J."/>
        </authorList>
    </citation>
    <scope>NUCLEOTIDE SEQUENCE</scope>
    <source>
        <strain evidence="1">G11-04</strain>
    </source>
</reference>
<organism evidence="1 2">
    <name type="scientific">Microcystis aeruginosa G11-04</name>
    <dbReference type="NCBI Taxonomy" id="2685956"/>
    <lineage>
        <taxon>Bacteria</taxon>
        <taxon>Bacillati</taxon>
        <taxon>Cyanobacteriota</taxon>
        <taxon>Cyanophyceae</taxon>
        <taxon>Oscillatoriophycideae</taxon>
        <taxon>Chroococcales</taxon>
        <taxon>Microcystaceae</taxon>
        <taxon>Microcystis</taxon>
    </lineage>
</organism>
<sequence length="79" mass="8567">MSSLNPNAFKFLGVVRSTPASRLEISPLDGNRLFSIDNLQVATKSIQSVPEPSIILGIVTLGLSALFSKKHKQNDIDDD</sequence>
<comment type="caution">
    <text evidence="1">The sequence shown here is derived from an EMBL/GenBank/DDBJ whole genome shotgun (WGS) entry which is preliminary data.</text>
</comment>
<dbReference type="NCBIfam" id="TIGR02595">
    <property type="entry name" value="PEP_CTERM"/>
    <property type="match status" value="1"/>
</dbReference>
<proteinExistence type="predicted"/>
<protein>
    <submittedName>
        <fullName evidence="1">PEP-CTERM sorting domain-containing protein</fullName>
    </submittedName>
</protein>